<dbReference type="AlphaFoldDB" id="A0A3M7MFW6"/>
<dbReference type="PANTHER" id="PTHR11001">
    <property type="entry name" value="MITOCHONDRIAL FISSION PROCESS PROTEIN 1"/>
    <property type="match status" value="1"/>
</dbReference>
<dbReference type="EMBL" id="KE747840">
    <property type="protein sequence ID" value="RMZ73395.1"/>
    <property type="molecule type" value="Genomic_DNA"/>
</dbReference>
<dbReference type="PANTHER" id="PTHR11001:SF2">
    <property type="entry name" value="MITOCHONDRIAL FISSION PROCESS PROTEIN 1"/>
    <property type="match status" value="1"/>
</dbReference>
<dbReference type="GO" id="GO:0000266">
    <property type="term" value="P:mitochondrial fission"/>
    <property type="evidence" value="ECO:0007669"/>
    <property type="project" value="TreeGrafter"/>
</dbReference>
<evidence type="ECO:0000313" key="5">
    <source>
        <dbReference type="EMBL" id="RMZ73395.1"/>
    </source>
</evidence>
<reference evidence="5 6" key="1">
    <citation type="journal article" date="2014" name="PLoS ONE">
        <title>De novo Genome Assembly of the Fungal Plant Pathogen Pyrenophora semeniperda.</title>
        <authorList>
            <person name="Soliai M.M."/>
            <person name="Meyer S.E."/>
            <person name="Udall J.A."/>
            <person name="Elzinga D.E."/>
            <person name="Hermansen R.A."/>
            <person name="Bodily P.M."/>
            <person name="Hart A.A."/>
            <person name="Coleman C.E."/>
        </authorList>
    </citation>
    <scope>NUCLEOTIDE SEQUENCE [LARGE SCALE GENOMIC DNA]</scope>
    <source>
        <strain evidence="5 6">CCB06</strain>
        <tissue evidence="5">Mycelium</tissue>
    </source>
</reference>
<evidence type="ECO:0000313" key="6">
    <source>
        <dbReference type="Proteomes" id="UP000265663"/>
    </source>
</evidence>
<comment type="similarity">
    <text evidence="1">Belongs to the MTFP1 family.</text>
</comment>
<sequence>MRWNQDIMAKDDTRKTGEVDGVPVERKGTRPDFSIPPPRKALPKEIQDTLNDDEKMWEVVYDGVGEDTTETNIRYAAYASRIRTIMLSAHRYVAYTSDIGESFRPIAHPYLVKGAYGVSWLYLMGDVSHEGYKAYLRNQRTLYPEKYMDEAAADKSADPAATSSSKTTSAGILDKVQGLARNATSTEGVKYGDAGTALTGGQVVPGKIPAIEDYRAVMAQRAVFQAVASMGLPAFTIHSIVRYSGRALKDAKNKTLRTWGPIGLGLAAVPFLPYMFDEPVEHATEWIFYNAFKAIGGEKAVEGRPVTGAKELRKEESEANKRLKKEL</sequence>
<organism evidence="5 6">
    <name type="scientific">Pyrenophora seminiperda CCB06</name>
    <dbReference type="NCBI Taxonomy" id="1302712"/>
    <lineage>
        <taxon>Eukaryota</taxon>
        <taxon>Fungi</taxon>
        <taxon>Dikarya</taxon>
        <taxon>Ascomycota</taxon>
        <taxon>Pezizomycotina</taxon>
        <taxon>Dothideomycetes</taxon>
        <taxon>Pleosporomycetidae</taxon>
        <taxon>Pleosporales</taxon>
        <taxon>Pleosporineae</taxon>
        <taxon>Pleosporaceae</taxon>
        <taxon>Pyrenophora</taxon>
    </lineage>
</organism>
<dbReference type="Pfam" id="PF10558">
    <property type="entry name" value="MTP18"/>
    <property type="match status" value="1"/>
</dbReference>
<dbReference type="OrthoDB" id="424969at2759"/>
<protein>
    <recommendedName>
        <fullName evidence="2">Mitochondrial fission process protein 1</fullName>
    </recommendedName>
    <alternativeName>
        <fullName evidence="3">Mitochondrial 18 kDa protein</fullName>
    </alternativeName>
</protein>
<keyword evidence="6" id="KW-1185">Reference proteome</keyword>
<feature type="compositionally biased region" description="Basic and acidic residues" evidence="4">
    <location>
        <begin position="8"/>
        <end position="30"/>
    </location>
</feature>
<dbReference type="InterPro" id="IPR019560">
    <property type="entry name" value="Mitochondrial_18_kDa_protein"/>
</dbReference>
<feature type="region of interest" description="Disordered" evidence="4">
    <location>
        <begin position="1"/>
        <end position="39"/>
    </location>
</feature>
<evidence type="ECO:0000256" key="2">
    <source>
        <dbReference type="ARBA" id="ARBA00017835"/>
    </source>
</evidence>
<evidence type="ECO:0000256" key="4">
    <source>
        <dbReference type="SAM" id="MobiDB-lite"/>
    </source>
</evidence>
<gene>
    <name evidence="5" type="ORF">GMOD_00007902</name>
</gene>
<evidence type="ECO:0000256" key="1">
    <source>
        <dbReference type="ARBA" id="ARBA00009224"/>
    </source>
</evidence>
<name>A0A3M7MFW6_9PLEO</name>
<evidence type="ECO:0000256" key="3">
    <source>
        <dbReference type="ARBA" id="ARBA00029631"/>
    </source>
</evidence>
<dbReference type="GO" id="GO:0005739">
    <property type="term" value="C:mitochondrion"/>
    <property type="evidence" value="ECO:0007669"/>
    <property type="project" value="TreeGrafter"/>
</dbReference>
<accession>A0A3M7MFW6</accession>
<proteinExistence type="inferred from homology"/>
<dbReference type="Proteomes" id="UP000265663">
    <property type="component" value="Unassembled WGS sequence"/>
</dbReference>